<dbReference type="Gramene" id="KOM51458">
    <property type="protein sequence ID" value="KOM51458"/>
    <property type="gene ID" value="LR48_Vigan09g011700"/>
</dbReference>
<dbReference type="PANTHER" id="PTHR31325">
    <property type="entry name" value="OS01G0798800 PROTEIN-RELATED"/>
    <property type="match status" value="1"/>
</dbReference>
<dbReference type="InterPro" id="IPR036749">
    <property type="entry name" value="Expansin_CBD_sf"/>
</dbReference>
<dbReference type="Proteomes" id="UP000053144">
    <property type="component" value="Chromosome 9"/>
</dbReference>
<evidence type="ECO:0000256" key="1">
    <source>
        <dbReference type="SAM" id="MobiDB-lite"/>
    </source>
</evidence>
<protein>
    <recommendedName>
        <fullName evidence="3">DUF4220 domain-containing protein</fullName>
    </recommendedName>
</protein>
<feature type="region of interest" description="Disordered" evidence="1">
    <location>
        <begin position="482"/>
        <end position="548"/>
    </location>
</feature>
<gene>
    <name evidence="4" type="ORF">LR48_Vigan09g011700</name>
</gene>
<reference evidence="5" key="1">
    <citation type="journal article" date="2015" name="Proc. Natl. Acad. Sci. U.S.A.">
        <title>Genome sequencing of adzuki bean (Vigna angularis) provides insight into high starch and low fat accumulation and domestication.</title>
        <authorList>
            <person name="Yang K."/>
            <person name="Tian Z."/>
            <person name="Chen C."/>
            <person name="Luo L."/>
            <person name="Zhao B."/>
            <person name="Wang Z."/>
            <person name="Yu L."/>
            <person name="Li Y."/>
            <person name="Sun Y."/>
            <person name="Li W."/>
            <person name="Chen Y."/>
            <person name="Li Y."/>
            <person name="Zhang Y."/>
            <person name="Ai D."/>
            <person name="Zhao J."/>
            <person name="Shang C."/>
            <person name="Ma Y."/>
            <person name="Wu B."/>
            <person name="Wang M."/>
            <person name="Gao L."/>
            <person name="Sun D."/>
            <person name="Zhang P."/>
            <person name="Guo F."/>
            <person name="Wang W."/>
            <person name="Li Y."/>
            <person name="Wang J."/>
            <person name="Varshney R.K."/>
            <person name="Wang J."/>
            <person name="Ling H.Q."/>
            <person name="Wan P."/>
        </authorList>
    </citation>
    <scope>NUCLEOTIDE SEQUENCE</scope>
    <source>
        <strain evidence="5">cv. Jingnong 6</strain>
    </source>
</reference>
<name>A0A0L9V902_PHAAN</name>
<dbReference type="InterPro" id="IPR025315">
    <property type="entry name" value="DUF4220"/>
</dbReference>
<dbReference type="STRING" id="3914.A0A0L9V902"/>
<feature type="domain" description="DUF4220" evidence="3">
    <location>
        <begin position="323"/>
        <end position="762"/>
    </location>
</feature>
<feature type="compositionally biased region" description="Basic and acidic residues" evidence="1">
    <location>
        <begin position="489"/>
        <end position="499"/>
    </location>
</feature>
<dbReference type="EMBL" id="CM003379">
    <property type="protein sequence ID" value="KOM51458.1"/>
    <property type="molecule type" value="Genomic_DNA"/>
</dbReference>
<feature type="region of interest" description="Disordered" evidence="1">
    <location>
        <begin position="885"/>
        <end position="924"/>
    </location>
</feature>
<feature type="compositionally biased region" description="Basic residues" evidence="1">
    <location>
        <begin position="280"/>
        <end position="293"/>
    </location>
</feature>
<feature type="region of interest" description="Disordered" evidence="1">
    <location>
        <begin position="279"/>
        <end position="301"/>
    </location>
</feature>
<evidence type="ECO:0000256" key="2">
    <source>
        <dbReference type="SAM" id="Phobius"/>
    </source>
</evidence>
<keyword evidence="2" id="KW-1133">Transmembrane helix</keyword>
<feature type="transmembrane region" description="Helical" evidence="2">
    <location>
        <begin position="623"/>
        <end position="642"/>
    </location>
</feature>
<evidence type="ECO:0000313" key="5">
    <source>
        <dbReference type="Proteomes" id="UP000053144"/>
    </source>
</evidence>
<feature type="compositionally biased region" description="Basic and acidic residues" evidence="1">
    <location>
        <begin position="885"/>
        <end position="895"/>
    </location>
</feature>
<dbReference type="Pfam" id="PF13968">
    <property type="entry name" value="DUF4220"/>
    <property type="match status" value="1"/>
</dbReference>
<keyword evidence="2" id="KW-0472">Membrane</keyword>
<sequence>MQKSELGCGSCCLLDFAGAVGSLLHVTGSAMKVVGVKMLDVVAATFFEGLTLVVSSSDLINNILSDHRFTSHLNSRYVIHVLRATIINVLVEVINVLKYYKPFGITSSLNQGILSSKTSSSSHSLQETFHLWLCQLKVGYLAAKDQWLTLEFQKSKHKGGRLNILHYQRTNGINLHIFFSLFWFGLARASLLPQIVLRVGDDNLRNAHCIKAQKPLILTKAKKKGQHQWEPLCRVYGAVFDFANPPRGSILLRFQVGVNWITPNIPIPSNWKAKATYGTKLKRKRKRSGRREKKKEVKGNGKSYPKLCEEHLGQMEHSGCCPYVTAEFCVGLISNKYGDKDTAVSTIDDYLRAFWTPFLLLHLGGPDTITAFSLEDNELWLRHMLAFTVQVCLTGYVFLLTLPENTLLIPTVLVFMAGVIKFAERTISLQHASADNFRQSMIQNADPGPNYAKLMHELKSRQEAGLPAQIVTMPEISEQLISGQVDQSDDQHSKIPSREENDDQIDGNNPYKQSQEKETPISADSQPETPKSLPREVGDSSTQSDVDEKLSDLEVMKGAYDYFNKFKGLVVDMIFSFQERKESRTYLLQRTAVDALRVIEVELNFIYQAFYTKTTIIESWVGLFFRFLSIASVVAALVVFIFDEKRGCEPFDVTVTYVLLYGAVSLEVVSIFMFIFSDYSFAILYSRGSQKISDSDSGTRGGTETTKLDTTLSWVLKLKKPKWSKHKDNKPKWLKNEEYEVLKRFVLFRRWSETISAFNLISRCLDKKIKWLDWVIRKIGVEEFVEKWIYEKKRPLLQKLWIFIFNELKRKSGDAEDVESIQRICSSRGEWVIQEGDLSRDDLNKLMRYVERNDVTFDECLILWHIATDLLFYVETDEQIKKKIDAPDLEKGNHDDGEDGDKEGQNKTDEKKKKENNAHDLKQENHGDCEYSDIELRHFSKLLSDYMLYLVIMQPTMMSAIRGIGQKRFLDTCAEATNFFNTRKSIAAGEKKMREEDKRNKQHQKKNTSNWLLYQARDKLVEFVQFIKRGLSGTRWRGIIFKEKEEDEKEEDEDGQIILKEKKEDEDAESKMKKACDALHSVSVEYEPSAVKGDRSKSLLFDACKLASVIRRLDGTNKWRLMAEVWVELLSYAAANCIPITHVQQLSKGGEFLSIVWLLMTHLGLAKQFQIKEGHARAKLVVSEEYEEKKNEGKSS</sequence>
<feature type="transmembrane region" description="Helical" evidence="2">
    <location>
        <begin position="654"/>
        <end position="676"/>
    </location>
</feature>
<dbReference type="InterPro" id="IPR007658">
    <property type="entry name" value="DUF594"/>
</dbReference>
<evidence type="ECO:0000259" key="3">
    <source>
        <dbReference type="Pfam" id="PF13968"/>
    </source>
</evidence>
<dbReference type="OMA" id="CRANDHV"/>
<evidence type="ECO:0000313" key="4">
    <source>
        <dbReference type="EMBL" id="KOM51458.1"/>
    </source>
</evidence>
<proteinExistence type="predicted"/>
<keyword evidence="2" id="KW-0812">Transmembrane</keyword>
<dbReference type="Gene3D" id="2.60.40.760">
    <property type="entry name" value="Expansin, cellulose-binding-like domain"/>
    <property type="match status" value="1"/>
</dbReference>
<feature type="compositionally biased region" description="Basic and acidic residues" evidence="1">
    <location>
        <begin position="902"/>
        <end position="924"/>
    </location>
</feature>
<accession>A0A0L9V902</accession>
<organism evidence="4 5">
    <name type="scientific">Phaseolus angularis</name>
    <name type="common">Azuki bean</name>
    <name type="synonym">Vigna angularis</name>
    <dbReference type="NCBI Taxonomy" id="3914"/>
    <lineage>
        <taxon>Eukaryota</taxon>
        <taxon>Viridiplantae</taxon>
        <taxon>Streptophyta</taxon>
        <taxon>Embryophyta</taxon>
        <taxon>Tracheophyta</taxon>
        <taxon>Spermatophyta</taxon>
        <taxon>Magnoliopsida</taxon>
        <taxon>eudicotyledons</taxon>
        <taxon>Gunneridae</taxon>
        <taxon>Pentapetalae</taxon>
        <taxon>rosids</taxon>
        <taxon>fabids</taxon>
        <taxon>Fabales</taxon>
        <taxon>Fabaceae</taxon>
        <taxon>Papilionoideae</taxon>
        <taxon>50 kb inversion clade</taxon>
        <taxon>NPAAA clade</taxon>
        <taxon>indigoferoid/millettioid clade</taxon>
        <taxon>Phaseoleae</taxon>
        <taxon>Vigna</taxon>
    </lineage>
</organism>
<dbReference type="Pfam" id="PF04578">
    <property type="entry name" value="DUF594"/>
    <property type="match status" value="1"/>
</dbReference>
<dbReference type="AlphaFoldDB" id="A0A0L9V902"/>